<protein>
    <submittedName>
        <fullName evidence="1">Intracellular protease/amidase</fullName>
    </submittedName>
</protein>
<dbReference type="SUPFAM" id="SSF52317">
    <property type="entry name" value="Class I glutamine amidotransferase-like"/>
    <property type="match status" value="1"/>
</dbReference>
<evidence type="ECO:0000313" key="2">
    <source>
        <dbReference type="Proteomes" id="UP001519332"/>
    </source>
</evidence>
<evidence type="ECO:0000313" key="1">
    <source>
        <dbReference type="EMBL" id="MBP2328840.1"/>
    </source>
</evidence>
<comment type="caution">
    <text evidence="1">The sequence shown here is derived from an EMBL/GenBank/DDBJ whole genome shotgun (WGS) entry which is preliminary data.</text>
</comment>
<dbReference type="GO" id="GO:0008233">
    <property type="term" value="F:peptidase activity"/>
    <property type="evidence" value="ECO:0007669"/>
    <property type="project" value="UniProtKB-KW"/>
</dbReference>
<keyword evidence="1" id="KW-0645">Protease</keyword>
<dbReference type="EMBL" id="JAGINW010000001">
    <property type="protein sequence ID" value="MBP2328840.1"/>
    <property type="molecule type" value="Genomic_DNA"/>
</dbReference>
<proteinExistence type="predicted"/>
<keyword evidence="2" id="KW-1185">Reference proteome</keyword>
<dbReference type="Proteomes" id="UP001519332">
    <property type="component" value="Unassembled WGS sequence"/>
</dbReference>
<accession>A0ABS4TWR0</accession>
<sequence>MSTGKREVLIIIPSGGDLPLAEPSGASVSVGFYLVELAQVLRQFESTHQFTFATPDGTVPQLDINGMALPYHALDALVATAQQARELQSSPTFDVVDYRERFAPLVARREQELGLLERHLGRLALSDVLPGTDKDAATLHPELAARMSRLPEHSFLSARQIVQRHRDPLDSFEVGRFDFIHAPGGHAPMISFRDDPWLGEILHLARDNGVLISLICHAPVILTSTQFRIDESGNPYTPQPNPFAGTTVSTVPKLAERSAEDYGYLHVPGEQTRVTYYIDEALEAIGVHNLPKENPAAIEVHHERAVNVVSTNGPQGVDALAQEIESLLAATGAPRATSTT</sequence>
<gene>
    <name evidence="1" type="ORF">JOF56_009225</name>
</gene>
<dbReference type="InterPro" id="IPR029062">
    <property type="entry name" value="Class_I_gatase-like"/>
</dbReference>
<dbReference type="Gene3D" id="3.40.50.880">
    <property type="match status" value="1"/>
</dbReference>
<dbReference type="GO" id="GO:0006508">
    <property type="term" value="P:proteolysis"/>
    <property type="evidence" value="ECO:0007669"/>
    <property type="project" value="UniProtKB-KW"/>
</dbReference>
<dbReference type="RefSeq" id="WP_209645754.1">
    <property type="nucleotide sequence ID" value="NZ_JAGINW010000001.1"/>
</dbReference>
<keyword evidence="1" id="KW-0378">Hydrolase</keyword>
<reference evidence="1 2" key="1">
    <citation type="submission" date="2021-03" db="EMBL/GenBank/DDBJ databases">
        <title>Sequencing the genomes of 1000 actinobacteria strains.</title>
        <authorList>
            <person name="Klenk H.-P."/>
        </authorList>
    </citation>
    <scope>NUCLEOTIDE SEQUENCE [LARGE SCALE GENOMIC DNA]</scope>
    <source>
        <strain evidence="1 2">DSM 46670</strain>
    </source>
</reference>
<name>A0ABS4TWR0_9PSEU</name>
<organism evidence="1 2">
    <name type="scientific">Kibdelosporangium banguiense</name>
    <dbReference type="NCBI Taxonomy" id="1365924"/>
    <lineage>
        <taxon>Bacteria</taxon>
        <taxon>Bacillati</taxon>
        <taxon>Actinomycetota</taxon>
        <taxon>Actinomycetes</taxon>
        <taxon>Pseudonocardiales</taxon>
        <taxon>Pseudonocardiaceae</taxon>
        <taxon>Kibdelosporangium</taxon>
    </lineage>
</organism>